<feature type="compositionally biased region" description="Basic and acidic residues" evidence="1">
    <location>
        <begin position="77"/>
        <end position="87"/>
    </location>
</feature>
<proteinExistence type="predicted"/>
<dbReference type="Proteomes" id="UP001501000">
    <property type="component" value="Unassembled WGS sequence"/>
</dbReference>
<dbReference type="EMBL" id="BAABAJ010000002">
    <property type="protein sequence ID" value="GAA3898809.1"/>
    <property type="molecule type" value="Genomic_DNA"/>
</dbReference>
<feature type="compositionally biased region" description="Basic and acidic residues" evidence="1">
    <location>
        <begin position="103"/>
        <end position="114"/>
    </location>
</feature>
<evidence type="ECO:0000313" key="2">
    <source>
        <dbReference type="EMBL" id="GAA3898809.1"/>
    </source>
</evidence>
<reference evidence="3" key="1">
    <citation type="journal article" date="2019" name="Int. J. Syst. Evol. Microbiol.">
        <title>The Global Catalogue of Microorganisms (GCM) 10K type strain sequencing project: providing services to taxonomists for standard genome sequencing and annotation.</title>
        <authorList>
            <consortium name="The Broad Institute Genomics Platform"/>
            <consortium name="The Broad Institute Genome Sequencing Center for Infectious Disease"/>
            <person name="Wu L."/>
            <person name="Ma J."/>
        </authorList>
    </citation>
    <scope>NUCLEOTIDE SEQUENCE [LARGE SCALE GENOMIC DNA]</scope>
    <source>
        <strain evidence="3">JCM 16956</strain>
    </source>
</reference>
<keyword evidence="3" id="KW-1185">Reference proteome</keyword>
<feature type="region of interest" description="Disordered" evidence="1">
    <location>
        <begin position="77"/>
        <end position="114"/>
    </location>
</feature>
<organism evidence="2 3">
    <name type="scientific">Streptomyces gulbargensis</name>
    <dbReference type="NCBI Taxonomy" id="364901"/>
    <lineage>
        <taxon>Bacteria</taxon>
        <taxon>Bacillati</taxon>
        <taxon>Actinomycetota</taxon>
        <taxon>Actinomycetes</taxon>
        <taxon>Kitasatosporales</taxon>
        <taxon>Streptomycetaceae</taxon>
        <taxon>Streptomyces</taxon>
    </lineage>
</organism>
<gene>
    <name evidence="2" type="ORF">GCM10022244_06260</name>
</gene>
<evidence type="ECO:0008006" key="4">
    <source>
        <dbReference type="Google" id="ProtNLM"/>
    </source>
</evidence>
<name>A0ABP7LDB0_9ACTN</name>
<accession>A0ABP7LDB0</accession>
<evidence type="ECO:0000256" key="1">
    <source>
        <dbReference type="SAM" id="MobiDB-lite"/>
    </source>
</evidence>
<protein>
    <recommendedName>
        <fullName evidence="4">Lipoprotein</fullName>
    </recommendedName>
</protein>
<comment type="caution">
    <text evidence="2">The sequence shown here is derived from an EMBL/GenBank/DDBJ whole genome shotgun (WGS) entry which is preliminary data.</text>
</comment>
<evidence type="ECO:0000313" key="3">
    <source>
        <dbReference type="Proteomes" id="UP001501000"/>
    </source>
</evidence>
<sequence>MSFGTERLRGVRPETTGLHCAVATVATAKGRATDMRRLRSSTVVLGGMGVLAATITACGSEPDRRCVDPLTREELPSYECRSGRDDDGSGSTARGQYYYGGSVRDRTVSGGSFDKKAVDTGGFGCSGSGGG</sequence>